<keyword evidence="11 12" id="KW-0472">Membrane</keyword>
<feature type="transmembrane region" description="Helical" evidence="12">
    <location>
        <begin position="181"/>
        <end position="201"/>
    </location>
</feature>
<feature type="domain" description="MotA/TolQ/ExbB proton channel" evidence="13">
    <location>
        <begin position="101"/>
        <end position="218"/>
    </location>
</feature>
<dbReference type="RefSeq" id="WP_156738738.1">
    <property type="nucleotide sequence ID" value="NZ_CACRYJ010000004.1"/>
</dbReference>
<evidence type="ECO:0000256" key="12">
    <source>
        <dbReference type="SAM" id="Phobius"/>
    </source>
</evidence>
<evidence type="ECO:0000256" key="5">
    <source>
        <dbReference type="ARBA" id="ARBA00022500"/>
    </source>
</evidence>
<dbReference type="GO" id="GO:0071978">
    <property type="term" value="P:bacterial-type flagellum-dependent swarming motility"/>
    <property type="evidence" value="ECO:0007669"/>
    <property type="project" value="InterPro"/>
</dbReference>
<dbReference type="InterPro" id="IPR047055">
    <property type="entry name" value="MotA-like"/>
</dbReference>
<evidence type="ECO:0000256" key="11">
    <source>
        <dbReference type="ARBA" id="ARBA00023136"/>
    </source>
</evidence>
<evidence type="ECO:0000313" key="16">
    <source>
        <dbReference type="Proteomes" id="UP000419743"/>
    </source>
</evidence>
<dbReference type="PROSITE" id="PS01307">
    <property type="entry name" value="MOTA"/>
    <property type="match status" value="1"/>
</dbReference>
<evidence type="ECO:0000259" key="14">
    <source>
        <dbReference type="Pfam" id="PF20560"/>
    </source>
</evidence>
<accession>A0A7M4DDG3</accession>
<proteinExistence type="inferred from homology"/>
<keyword evidence="16" id="KW-1185">Reference proteome</keyword>
<keyword evidence="9 12" id="KW-1133">Transmembrane helix</keyword>
<keyword evidence="4" id="KW-1003">Cell membrane</keyword>
<keyword evidence="6 12" id="KW-0812">Transmembrane</keyword>
<feature type="transmembrane region" description="Helical" evidence="12">
    <location>
        <begin position="34"/>
        <end position="54"/>
    </location>
</feature>
<gene>
    <name evidence="15" type="primary">pomA</name>
    <name evidence="15" type="ORF">HALOF300_00152</name>
</gene>
<keyword evidence="8" id="KW-0375">Hydrogen ion transport</keyword>
<keyword evidence="10" id="KW-0406">Ion transport</keyword>
<dbReference type="InterPro" id="IPR002898">
    <property type="entry name" value="MotA_ExbB_proton_chnl"/>
</dbReference>
<comment type="subcellular location">
    <subcellularLocation>
        <location evidence="1">Cell membrane</location>
        <topology evidence="1">Multi-pass membrane protein</topology>
    </subcellularLocation>
</comment>
<evidence type="ECO:0000256" key="4">
    <source>
        <dbReference type="ARBA" id="ARBA00022475"/>
    </source>
</evidence>
<dbReference type="Pfam" id="PF20560">
    <property type="entry name" value="MotA_N"/>
    <property type="match status" value="1"/>
</dbReference>
<evidence type="ECO:0000256" key="7">
    <source>
        <dbReference type="ARBA" id="ARBA00022779"/>
    </source>
</evidence>
<evidence type="ECO:0000256" key="10">
    <source>
        <dbReference type="ARBA" id="ARBA00023065"/>
    </source>
</evidence>
<evidence type="ECO:0000256" key="6">
    <source>
        <dbReference type="ARBA" id="ARBA00022692"/>
    </source>
</evidence>
<feature type="domain" description="Motility protein A N-terminal" evidence="14">
    <location>
        <begin position="6"/>
        <end position="90"/>
    </location>
</feature>
<dbReference type="InterPro" id="IPR046786">
    <property type="entry name" value="MotA_N"/>
</dbReference>
<protein>
    <submittedName>
        <fullName evidence="15">Chemotaxis protein PomA</fullName>
    </submittedName>
</protein>
<dbReference type="AlphaFoldDB" id="A0A7M4DDG3"/>
<dbReference type="Proteomes" id="UP000419743">
    <property type="component" value="Unassembled WGS sequence"/>
</dbReference>
<organism evidence="15 16">
    <name type="scientific">Occultella aeris</name>
    <dbReference type="NCBI Taxonomy" id="2761496"/>
    <lineage>
        <taxon>Bacteria</taxon>
        <taxon>Bacillati</taxon>
        <taxon>Actinomycetota</taxon>
        <taxon>Actinomycetes</taxon>
        <taxon>Micrococcales</taxon>
        <taxon>Ruaniaceae</taxon>
        <taxon>Occultella</taxon>
    </lineage>
</organism>
<evidence type="ECO:0000256" key="9">
    <source>
        <dbReference type="ARBA" id="ARBA00022989"/>
    </source>
</evidence>
<dbReference type="GO" id="GO:1902600">
    <property type="term" value="P:proton transmembrane transport"/>
    <property type="evidence" value="ECO:0007669"/>
    <property type="project" value="UniProtKB-KW"/>
</dbReference>
<evidence type="ECO:0000256" key="8">
    <source>
        <dbReference type="ARBA" id="ARBA00022781"/>
    </source>
</evidence>
<dbReference type="GO" id="GO:0005886">
    <property type="term" value="C:plasma membrane"/>
    <property type="evidence" value="ECO:0007669"/>
    <property type="project" value="UniProtKB-SubCell"/>
</dbReference>
<feature type="transmembrane region" description="Helical" evidence="12">
    <location>
        <begin position="149"/>
        <end position="169"/>
    </location>
</feature>
<keyword evidence="5" id="KW-0145">Chemotaxis</keyword>
<dbReference type="PANTHER" id="PTHR30433">
    <property type="entry name" value="CHEMOTAXIS PROTEIN MOTA"/>
    <property type="match status" value="1"/>
</dbReference>
<evidence type="ECO:0000256" key="2">
    <source>
        <dbReference type="ARBA" id="ARBA00008038"/>
    </source>
</evidence>
<evidence type="ECO:0000313" key="15">
    <source>
        <dbReference type="EMBL" id="VZO34882.1"/>
    </source>
</evidence>
<keyword evidence="3" id="KW-0813">Transport</keyword>
<keyword evidence="7" id="KW-0283">Flagellar rotation</keyword>
<reference evidence="15 16" key="1">
    <citation type="submission" date="2019-11" db="EMBL/GenBank/DDBJ databases">
        <authorList>
            <person name="Criscuolo A."/>
        </authorList>
    </citation>
    <scope>NUCLEOTIDE SEQUENCE [LARGE SCALE GENOMIC DNA]</scope>
    <source>
        <strain evidence="15">CIP111667</strain>
    </source>
</reference>
<comment type="caution">
    <text evidence="15">The sequence shown here is derived from an EMBL/GenBank/DDBJ whole genome shotgun (WGS) entry which is preliminary data.</text>
</comment>
<sequence>MDPATLIGILLAFGALVGMVTLEGASLTSLLLPAPILLVVGATICVAIAGGTLADAGRALKGAGKAFRGKPVPPTRTISTLVELSEKARNDGLLSMESMLEEVDDPFLREAFQAIVDGMDSEELRQLLEDKLDTKSGRDRQVAKFYSDMGGYAPTIGIVGTVVSLVHVLEYLSEPATLGPSIAAAFVATLWGVMTANFLWLPISNRLKRLSDLECDRMTLVIEGALAVQGGLQTRALDERLRALVPDDLPQEKEKAA</sequence>
<evidence type="ECO:0000256" key="1">
    <source>
        <dbReference type="ARBA" id="ARBA00004651"/>
    </source>
</evidence>
<evidence type="ECO:0000259" key="13">
    <source>
        <dbReference type="Pfam" id="PF01618"/>
    </source>
</evidence>
<dbReference type="InterPro" id="IPR000540">
    <property type="entry name" value="Flag_MotA_CS"/>
</dbReference>
<comment type="similarity">
    <text evidence="2">Belongs to the MotA family.</text>
</comment>
<dbReference type="Pfam" id="PF01618">
    <property type="entry name" value="MotA_ExbB"/>
    <property type="match status" value="1"/>
</dbReference>
<name>A0A7M4DDG3_9MICO</name>
<evidence type="ECO:0000256" key="3">
    <source>
        <dbReference type="ARBA" id="ARBA00022448"/>
    </source>
</evidence>
<dbReference type="EMBL" id="CACRYJ010000004">
    <property type="protein sequence ID" value="VZO34882.1"/>
    <property type="molecule type" value="Genomic_DNA"/>
</dbReference>
<dbReference type="GO" id="GO:0006935">
    <property type="term" value="P:chemotaxis"/>
    <property type="evidence" value="ECO:0007669"/>
    <property type="project" value="UniProtKB-KW"/>
</dbReference>